<keyword evidence="3" id="KW-1185">Reference proteome</keyword>
<organism evidence="2 3">
    <name type="scientific">Tulasnella calospora MUT 4182</name>
    <dbReference type="NCBI Taxonomy" id="1051891"/>
    <lineage>
        <taxon>Eukaryota</taxon>
        <taxon>Fungi</taxon>
        <taxon>Dikarya</taxon>
        <taxon>Basidiomycota</taxon>
        <taxon>Agaricomycotina</taxon>
        <taxon>Agaricomycetes</taxon>
        <taxon>Cantharellales</taxon>
        <taxon>Tulasnellaceae</taxon>
        <taxon>Tulasnella</taxon>
    </lineage>
</organism>
<dbReference type="Proteomes" id="UP000054248">
    <property type="component" value="Unassembled WGS sequence"/>
</dbReference>
<feature type="compositionally biased region" description="Low complexity" evidence="1">
    <location>
        <begin position="66"/>
        <end position="81"/>
    </location>
</feature>
<accession>A0A0C3KMS8</accession>
<feature type="non-terminal residue" evidence="2">
    <location>
        <position position="386"/>
    </location>
</feature>
<proteinExistence type="predicted"/>
<dbReference type="HOGENOM" id="CLU_716810_0_0_1"/>
<dbReference type="EMBL" id="KN823103">
    <property type="protein sequence ID" value="KIO22683.1"/>
    <property type="molecule type" value="Genomic_DNA"/>
</dbReference>
<evidence type="ECO:0000313" key="3">
    <source>
        <dbReference type="Proteomes" id="UP000054248"/>
    </source>
</evidence>
<reference evidence="2 3" key="1">
    <citation type="submission" date="2014-04" db="EMBL/GenBank/DDBJ databases">
        <authorList>
            <consortium name="DOE Joint Genome Institute"/>
            <person name="Kuo A."/>
            <person name="Girlanda M."/>
            <person name="Perotto S."/>
            <person name="Kohler A."/>
            <person name="Nagy L.G."/>
            <person name="Floudas D."/>
            <person name="Copeland A."/>
            <person name="Barry K.W."/>
            <person name="Cichocki N."/>
            <person name="Veneault-Fourrey C."/>
            <person name="LaButti K."/>
            <person name="Lindquist E.A."/>
            <person name="Lipzen A."/>
            <person name="Lundell T."/>
            <person name="Morin E."/>
            <person name="Murat C."/>
            <person name="Sun H."/>
            <person name="Tunlid A."/>
            <person name="Henrissat B."/>
            <person name="Grigoriev I.V."/>
            <person name="Hibbett D.S."/>
            <person name="Martin F."/>
            <person name="Nordberg H.P."/>
            <person name="Cantor M.N."/>
            <person name="Hua S.X."/>
        </authorList>
    </citation>
    <scope>NUCLEOTIDE SEQUENCE [LARGE SCALE GENOMIC DNA]</scope>
    <source>
        <strain evidence="2 3">MUT 4182</strain>
    </source>
</reference>
<name>A0A0C3KMS8_9AGAM</name>
<feature type="compositionally biased region" description="Polar residues" evidence="1">
    <location>
        <begin position="82"/>
        <end position="100"/>
    </location>
</feature>
<sequence>IGVHNSEPIRPSSSTNVLEIGVHNSEPIRLSSSTNVLEIGVHNSEPIRPSSSTNVLEIGVHNSLPVSVSTPRPSSSTNVVTNTVHNSSPAARPTSSGTSLSSNTILYGGALGGVLATLGGLFASAAESDSDESVSKKTTHVTSSTTTTHTVGGTTTTSSSTHTGELRGILKNPPPRRSGSIPRASTPPPLKVDIPSSGHIGGGKVYSDSKVTVKHGDHIRDTHETIAVYQSNTSGVTLTNTSTTTGGITSTNTSTNTSTTTGGKGSVTFQETKGYGVGSMDTGISVDATTIGTVAIGATGQLSLPTPPNSSIPSHQQGGITYVRDTTSETAISNKHPVPETPGGGQYAKHPGYGTNLGLPTPASSRTPSAWEHPPSTEGEHPPPTA</sequence>
<protein>
    <submittedName>
        <fullName evidence="2">Uncharacterized protein</fullName>
    </submittedName>
</protein>
<feature type="region of interest" description="Disordered" evidence="1">
    <location>
        <begin position="66"/>
        <end position="100"/>
    </location>
</feature>
<feature type="non-terminal residue" evidence="2">
    <location>
        <position position="1"/>
    </location>
</feature>
<evidence type="ECO:0000313" key="2">
    <source>
        <dbReference type="EMBL" id="KIO22683.1"/>
    </source>
</evidence>
<evidence type="ECO:0000256" key="1">
    <source>
        <dbReference type="SAM" id="MobiDB-lite"/>
    </source>
</evidence>
<feature type="region of interest" description="Disordered" evidence="1">
    <location>
        <begin position="332"/>
        <end position="386"/>
    </location>
</feature>
<gene>
    <name evidence="2" type="ORF">M407DRAFT_27790</name>
</gene>
<feature type="compositionally biased region" description="Low complexity" evidence="1">
    <location>
        <begin position="140"/>
        <end position="163"/>
    </location>
</feature>
<reference evidence="3" key="2">
    <citation type="submission" date="2015-01" db="EMBL/GenBank/DDBJ databases">
        <title>Evolutionary Origins and Diversification of the Mycorrhizal Mutualists.</title>
        <authorList>
            <consortium name="DOE Joint Genome Institute"/>
            <consortium name="Mycorrhizal Genomics Consortium"/>
            <person name="Kohler A."/>
            <person name="Kuo A."/>
            <person name="Nagy L.G."/>
            <person name="Floudas D."/>
            <person name="Copeland A."/>
            <person name="Barry K.W."/>
            <person name="Cichocki N."/>
            <person name="Veneault-Fourrey C."/>
            <person name="LaButti K."/>
            <person name="Lindquist E.A."/>
            <person name="Lipzen A."/>
            <person name="Lundell T."/>
            <person name="Morin E."/>
            <person name="Murat C."/>
            <person name="Riley R."/>
            <person name="Ohm R."/>
            <person name="Sun H."/>
            <person name="Tunlid A."/>
            <person name="Henrissat B."/>
            <person name="Grigoriev I.V."/>
            <person name="Hibbett D.S."/>
            <person name="Martin F."/>
        </authorList>
    </citation>
    <scope>NUCLEOTIDE SEQUENCE [LARGE SCALE GENOMIC DNA]</scope>
    <source>
        <strain evidence="3">MUT 4182</strain>
    </source>
</reference>
<dbReference type="AlphaFoldDB" id="A0A0C3KMS8"/>
<dbReference type="OrthoDB" id="10665496at2759"/>
<feature type="region of interest" description="Disordered" evidence="1">
    <location>
        <begin position="125"/>
        <end position="206"/>
    </location>
</feature>